<comment type="catalytic activity">
    <reaction evidence="27">
        <text>L-glutamine(in) + L-glutamate(out) + Na(+)(out) + H(+)(out) = L-glutamine(out) + L-glutamate(in) + Na(+)(in) + H(+)(in)</text>
        <dbReference type="Rhea" id="RHEA:70883"/>
        <dbReference type="ChEBI" id="CHEBI:15378"/>
        <dbReference type="ChEBI" id="CHEBI:29101"/>
        <dbReference type="ChEBI" id="CHEBI:29985"/>
        <dbReference type="ChEBI" id="CHEBI:58359"/>
    </reaction>
</comment>
<evidence type="ECO:0000256" key="6">
    <source>
        <dbReference type="ARBA" id="ARBA00022553"/>
    </source>
</evidence>
<sequence length="504" mass="53865">MANESIPIEERKASNGGAHGLSKELPDQKSVPETCSQKLKRIARANMLVILTVAAVIVGIFIGLSVRQAQLSETQIIYFGFPGELLIRLLKMIIIPLVVCSLVSGAASIDPTALGKLGGWAMLFFLVTTLISSAVGVVMAFIIQPGSSESVKPKINGDDIPEAKEVIDSFLDLIRNIFPSNLVAATFQSVSIIPVATDVDGMNILGLIVFAMVFGVALRKLGEEGEILIKFFNSFNEATMVLVSWIMWYAPIGIMFLVAAKIVEMADVGMLFASLGKYISCCVIGHAIHGLIILPLIYFVITRKNPYTFLLGLMTALATAFGTSSSSASLPLMMKCVEENNGVSKHISRFILPIGATVNMDGAACFQCVAAVFIAQLNNIPLNFVQVITILVTATASSVGAAGIPAGGVLTLAIILEAVGLPTNDLSLILAVDWIVDRTCTVINVEGDAFGAGLLQFFTDRTSKKEVMELSEVRSDKPEHSPLIEKPAGLETSRPQASERESIM</sequence>
<evidence type="ECO:0000256" key="24">
    <source>
        <dbReference type="ARBA" id="ARBA00036895"/>
    </source>
</evidence>
<comment type="catalytic activity">
    <reaction evidence="30">
        <text>L-glutamine(in) + L-alanine(out) + Na(+)(out) = L-glutamine(out) + L-alanine(in) + Na(+)(in)</text>
        <dbReference type="Rhea" id="RHEA:70867"/>
        <dbReference type="ChEBI" id="CHEBI:29101"/>
        <dbReference type="ChEBI" id="CHEBI:57972"/>
        <dbReference type="ChEBI" id="CHEBI:58359"/>
    </reaction>
</comment>
<keyword evidence="7 31" id="KW-0812">Transmembrane</keyword>
<evidence type="ECO:0000256" key="27">
    <source>
        <dbReference type="ARBA" id="ARBA00047711"/>
    </source>
</evidence>
<evidence type="ECO:0000256" key="17">
    <source>
        <dbReference type="ARBA" id="ARBA00035073"/>
    </source>
</evidence>
<keyword evidence="3 31" id="KW-0813">Transport</keyword>
<comment type="catalytic activity">
    <reaction evidence="21">
        <text>L-glutamine(out) + L-serine(in) + Na(+)(out) = L-glutamine(in) + L-serine(out) + Na(+)(in)</text>
        <dbReference type="Rhea" id="RHEA:70855"/>
        <dbReference type="ChEBI" id="CHEBI:29101"/>
        <dbReference type="ChEBI" id="CHEBI:33384"/>
        <dbReference type="ChEBI" id="CHEBI:58359"/>
    </reaction>
</comment>
<evidence type="ECO:0000256" key="15">
    <source>
        <dbReference type="ARBA" id="ARBA00023180"/>
    </source>
</evidence>
<proteinExistence type="inferred from homology"/>
<dbReference type="InterPro" id="IPR050746">
    <property type="entry name" value="DAACS"/>
</dbReference>
<feature type="transmembrane region" description="Helical" evidence="31">
    <location>
        <begin position="204"/>
        <end position="222"/>
    </location>
</feature>
<evidence type="ECO:0000256" key="30">
    <source>
        <dbReference type="ARBA" id="ARBA00048644"/>
    </source>
</evidence>
<comment type="catalytic activity">
    <reaction evidence="20">
        <text>L-asparagine(out) + L-glutamine(in) + Na(+)(out) = L-asparagine(in) + L-glutamine(out) + Na(+)(in)</text>
        <dbReference type="Rhea" id="RHEA:70891"/>
        <dbReference type="ChEBI" id="CHEBI:29101"/>
        <dbReference type="ChEBI" id="CHEBI:58048"/>
        <dbReference type="ChEBI" id="CHEBI:58359"/>
    </reaction>
</comment>
<dbReference type="SUPFAM" id="SSF118215">
    <property type="entry name" value="Proton glutamate symport protein"/>
    <property type="match status" value="1"/>
</dbReference>
<dbReference type="GO" id="GO:0005886">
    <property type="term" value="C:plasma membrane"/>
    <property type="evidence" value="ECO:0007669"/>
    <property type="project" value="UniProtKB-SubCell"/>
</dbReference>
<keyword evidence="13" id="KW-0915">Sodium</keyword>
<dbReference type="Ensembl" id="ENSEEET00000019639.2">
    <property type="protein sequence ID" value="ENSEEEP00000019427.2"/>
    <property type="gene ID" value="ENSEEEG00000009512.2"/>
</dbReference>
<dbReference type="InterPro" id="IPR001991">
    <property type="entry name" value="Na-dicarboxylate_symporter"/>
</dbReference>
<dbReference type="GO" id="GO:0042470">
    <property type="term" value="C:melanosome"/>
    <property type="evidence" value="ECO:0007669"/>
    <property type="project" value="UniProtKB-SubCell"/>
</dbReference>
<dbReference type="GeneTree" id="ENSGT00940000159485"/>
<dbReference type="PANTHER" id="PTHR11958:SF19">
    <property type="entry name" value="NEUTRAL AMINO ACID TRANSPORTER B(0)"/>
    <property type="match status" value="1"/>
</dbReference>
<keyword evidence="11 31" id="KW-1133">Transmembrane helix</keyword>
<accession>A0A4W4F5K4</accession>
<reference evidence="33" key="3">
    <citation type="submission" date="2020-05" db="EMBL/GenBank/DDBJ databases">
        <title>Electrophorus electricus (electric eel) genome, fEleEle1, primary haplotype.</title>
        <authorList>
            <person name="Myers G."/>
            <person name="Meyer A."/>
            <person name="Fedrigo O."/>
            <person name="Formenti G."/>
            <person name="Rhie A."/>
            <person name="Tracey A."/>
            <person name="Sims Y."/>
            <person name="Jarvis E.D."/>
        </authorList>
    </citation>
    <scope>NUCLEOTIDE SEQUENCE [LARGE SCALE GENOMIC DNA]</scope>
</reference>
<comment type="catalytic activity">
    <reaction evidence="25">
        <text>L-asparagine(in) + L-glutamine(out) + Na(+)(out) = L-asparagine(out) + L-glutamine(in) + Na(+)(in)</text>
        <dbReference type="Rhea" id="RHEA:70859"/>
        <dbReference type="ChEBI" id="CHEBI:29101"/>
        <dbReference type="ChEBI" id="CHEBI:58048"/>
        <dbReference type="ChEBI" id="CHEBI:58359"/>
    </reaction>
</comment>
<evidence type="ECO:0000313" key="33">
    <source>
        <dbReference type="Ensembl" id="ENSEEEP00000019427.2"/>
    </source>
</evidence>
<gene>
    <name evidence="33" type="primary">SLC1A5</name>
</gene>
<evidence type="ECO:0000256" key="21">
    <source>
        <dbReference type="ARBA" id="ARBA00036385"/>
    </source>
</evidence>
<comment type="catalytic activity">
    <reaction evidence="26">
        <text>L-threonine(out) + L-glutamine(in) + Na(+)(out) = L-threonine(in) + L-glutamine(out) + Na(+)(in)</text>
        <dbReference type="Rhea" id="RHEA:70879"/>
        <dbReference type="ChEBI" id="CHEBI:29101"/>
        <dbReference type="ChEBI" id="CHEBI:57926"/>
        <dbReference type="ChEBI" id="CHEBI:58359"/>
    </reaction>
</comment>
<comment type="catalytic activity">
    <reaction evidence="28">
        <text>L-valine(out) + L-glutamine(in) + Na(+)(out) = L-valine(in) + L-glutamine(out) + Na(+)(in)</text>
        <dbReference type="Rhea" id="RHEA:70871"/>
        <dbReference type="ChEBI" id="CHEBI:29101"/>
        <dbReference type="ChEBI" id="CHEBI:57762"/>
        <dbReference type="ChEBI" id="CHEBI:58359"/>
    </reaction>
</comment>
<keyword evidence="6" id="KW-0597">Phosphoprotein</keyword>
<dbReference type="PROSITE" id="PS00713">
    <property type="entry name" value="NA_DICARBOXYL_SYMP_1"/>
    <property type="match status" value="1"/>
</dbReference>
<dbReference type="GO" id="GO:0015297">
    <property type="term" value="F:antiporter activity"/>
    <property type="evidence" value="ECO:0007669"/>
    <property type="project" value="UniProtKB-KW"/>
</dbReference>
<reference evidence="33" key="4">
    <citation type="submission" date="2025-08" db="UniProtKB">
        <authorList>
            <consortium name="Ensembl"/>
        </authorList>
    </citation>
    <scope>IDENTIFICATION</scope>
</reference>
<evidence type="ECO:0000256" key="25">
    <source>
        <dbReference type="ARBA" id="ARBA00036948"/>
    </source>
</evidence>
<name>A0A4W4F5K4_ELEEL</name>
<evidence type="ECO:0000256" key="20">
    <source>
        <dbReference type="ARBA" id="ARBA00035952"/>
    </source>
</evidence>
<evidence type="ECO:0000256" key="13">
    <source>
        <dbReference type="ARBA" id="ARBA00023053"/>
    </source>
</evidence>
<comment type="catalytic activity">
    <reaction evidence="23">
        <text>D-serine(in) + L-glutamine(out) + Na(+)(out) = D-serine(out) + L-glutamine(in) + Na(+)(in)</text>
        <dbReference type="Rhea" id="RHEA:75307"/>
        <dbReference type="ChEBI" id="CHEBI:29101"/>
        <dbReference type="ChEBI" id="CHEBI:35247"/>
        <dbReference type="ChEBI" id="CHEBI:58359"/>
    </reaction>
</comment>
<evidence type="ECO:0000256" key="3">
    <source>
        <dbReference type="ARBA" id="ARBA00022448"/>
    </source>
</evidence>
<comment type="catalytic activity">
    <reaction evidence="29">
        <text>L-threonine(in) + L-glutamine(out) + Na(+)(out) = L-threonine(out) + L-glutamine(in) + Na(+)(in)</text>
        <dbReference type="Rhea" id="RHEA:70863"/>
        <dbReference type="ChEBI" id="CHEBI:29101"/>
        <dbReference type="ChEBI" id="CHEBI:57926"/>
        <dbReference type="ChEBI" id="CHEBI:58359"/>
    </reaction>
</comment>
<reference evidence="33" key="5">
    <citation type="submission" date="2025-09" db="UniProtKB">
        <authorList>
            <consortium name="Ensembl"/>
        </authorList>
    </citation>
    <scope>IDENTIFICATION</scope>
</reference>
<evidence type="ECO:0000256" key="22">
    <source>
        <dbReference type="ARBA" id="ARBA00036485"/>
    </source>
</evidence>
<dbReference type="PRINTS" id="PR00173">
    <property type="entry name" value="EDTRNSPORT"/>
</dbReference>
<comment type="catalytic activity">
    <reaction evidence="24">
        <text>thiocyanate(in) = thiocyanate(out)</text>
        <dbReference type="Rhea" id="RHEA:75347"/>
        <dbReference type="ChEBI" id="CHEBI:18022"/>
    </reaction>
</comment>
<comment type="catalytic activity">
    <reaction evidence="22">
        <text>L-glutamine(in) + L-methionine(out) + Na(+)(out) = L-glutamine(out) + L-methionine(in) + Na(+)(in)</text>
        <dbReference type="Rhea" id="RHEA:70875"/>
        <dbReference type="ChEBI" id="CHEBI:29101"/>
        <dbReference type="ChEBI" id="CHEBI:57844"/>
        <dbReference type="ChEBI" id="CHEBI:58359"/>
    </reaction>
</comment>
<evidence type="ECO:0000256" key="7">
    <source>
        <dbReference type="ARBA" id="ARBA00022692"/>
    </source>
</evidence>
<comment type="similarity">
    <text evidence="31">Belongs to the dicarboxylate/amino acid:cation symporter (DAACS) (TC 2.A.23) family.</text>
</comment>
<evidence type="ECO:0000256" key="14">
    <source>
        <dbReference type="ARBA" id="ARBA00023136"/>
    </source>
</evidence>
<feature type="transmembrane region" description="Helical" evidence="31">
    <location>
        <begin position="307"/>
        <end position="330"/>
    </location>
</feature>
<comment type="catalytic activity">
    <reaction evidence="16">
        <text>iodide(out) = iodide(in)</text>
        <dbReference type="Rhea" id="RHEA:66324"/>
        <dbReference type="ChEBI" id="CHEBI:16382"/>
    </reaction>
</comment>
<keyword evidence="5" id="KW-1003">Cell membrane</keyword>
<keyword evidence="9 31" id="KW-0769">Symport</keyword>
<evidence type="ECO:0000256" key="28">
    <source>
        <dbReference type="ARBA" id="ARBA00047799"/>
    </source>
</evidence>
<comment type="subcellular location">
    <subcellularLocation>
        <location evidence="2">Cell membrane</location>
        <topology evidence="2">Multi-pass membrane protein</topology>
    </subcellularLocation>
    <subcellularLocation>
        <location evidence="1">Melanosome</location>
    </subcellularLocation>
    <subcellularLocation>
        <location evidence="31">Membrane</location>
        <topology evidence="31">Multi-pass membrane protein</topology>
    </subcellularLocation>
</comment>
<evidence type="ECO:0000256" key="2">
    <source>
        <dbReference type="ARBA" id="ARBA00004651"/>
    </source>
</evidence>
<keyword evidence="15" id="KW-0325">Glycoprotein</keyword>
<evidence type="ECO:0000256" key="10">
    <source>
        <dbReference type="ARBA" id="ARBA00022970"/>
    </source>
</evidence>
<feature type="transmembrane region" description="Helical" evidence="31">
    <location>
        <begin position="47"/>
        <end position="66"/>
    </location>
</feature>
<evidence type="ECO:0000256" key="23">
    <source>
        <dbReference type="ARBA" id="ARBA00036702"/>
    </source>
</evidence>
<keyword evidence="14 31" id="KW-0472">Membrane</keyword>
<evidence type="ECO:0000256" key="18">
    <source>
        <dbReference type="ARBA" id="ARBA00035832"/>
    </source>
</evidence>
<dbReference type="GO" id="GO:0015293">
    <property type="term" value="F:symporter activity"/>
    <property type="evidence" value="ECO:0007669"/>
    <property type="project" value="UniProtKB-UniRule"/>
</dbReference>
<evidence type="ECO:0000256" key="4">
    <source>
        <dbReference type="ARBA" id="ARBA00022449"/>
    </source>
</evidence>
<evidence type="ECO:0000256" key="11">
    <source>
        <dbReference type="ARBA" id="ARBA00022989"/>
    </source>
</evidence>
<evidence type="ECO:0000256" key="5">
    <source>
        <dbReference type="ARBA" id="ARBA00022475"/>
    </source>
</evidence>
<dbReference type="GO" id="GO:0015183">
    <property type="term" value="F:L-aspartate transmembrane transporter activity"/>
    <property type="evidence" value="ECO:0007669"/>
    <property type="project" value="TreeGrafter"/>
</dbReference>
<feature type="transmembrane region" description="Helical" evidence="31">
    <location>
        <begin position="121"/>
        <end position="143"/>
    </location>
</feature>
<dbReference type="InterPro" id="IPR036458">
    <property type="entry name" value="Na:dicarbo_symporter_sf"/>
</dbReference>
<dbReference type="AlphaFoldDB" id="A0A4W4F5K4"/>
<dbReference type="Proteomes" id="UP000314983">
    <property type="component" value="Chromosome 15"/>
</dbReference>
<feature type="transmembrane region" description="Helical" evidence="31">
    <location>
        <begin position="242"/>
        <end position="263"/>
    </location>
</feature>
<protein>
    <recommendedName>
        <fullName evidence="31">Amino acid transporter</fullName>
    </recommendedName>
</protein>
<feature type="transmembrane region" description="Helical" evidence="31">
    <location>
        <begin position="387"/>
        <end position="416"/>
    </location>
</feature>
<comment type="catalytic activity">
    <reaction evidence="18">
        <text>D-serine(in) + L-alanine(out) + Na(+)(out) = D-serine(out) + L-alanine(in) + Na(+)(in)</text>
        <dbReference type="Rhea" id="RHEA:75311"/>
        <dbReference type="ChEBI" id="CHEBI:29101"/>
        <dbReference type="ChEBI" id="CHEBI:35247"/>
        <dbReference type="ChEBI" id="CHEBI:57972"/>
    </reaction>
</comment>
<evidence type="ECO:0000256" key="8">
    <source>
        <dbReference type="ARBA" id="ARBA00022723"/>
    </source>
</evidence>
<evidence type="ECO:0000256" key="12">
    <source>
        <dbReference type="ARBA" id="ARBA00022990"/>
    </source>
</evidence>
<keyword evidence="8" id="KW-0479">Metal-binding</keyword>
<dbReference type="Gene3D" id="1.10.3860.10">
    <property type="entry name" value="Sodium:dicarboxylate symporter"/>
    <property type="match status" value="1"/>
</dbReference>
<evidence type="ECO:0000256" key="16">
    <source>
        <dbReference type="ARBA" id="ARBA00024145"/>
    </source>
</evidence>
<dbReference type="InterPro" id="IPR018107">
    <property type="entry name" value="Na-dicarboxylate_symporter_CS"/>
</dbReference>
<feature type="transmembrane region" description="Helical" evidence="31">
    <location>
        <begin position="86"/>
        <end position="109"/>
    </location>
</feature>
<keyword evidence="4" id="KW-0050">Antiport</keyword>
<evidence type="ECO:0000256" key="9">
    <source>
        <dbReference type="ARBA" id="ARBA00022847"/>
    </source>
</evidence>
<dbReference type="GO" id="GO:0046872">
    <property type="term" value="F:metal ion binding"/>
    <property type="evidence" value="ECO:0007669"/>
    <property type="project" value="UniProtKB-KW"/>
</dbReference>
<evidence type="ECO:0000256" key="31">
    <source>
        <dbReference type="RuleBase" id="RU361216"/>
    </source>
</evidence>
<comment type="catalytic activity">
    <reaction evidence="19">
        <text>L-glutamine(in) + L-serine(out) + Na(+)(out) = L-glutamine(out) + L-serine(in) + Na(+)(in)</text>
        <dbReference type="Rhea" id="RHEA:70887"/>
        <dbReference type="ChEBI" id="CHEBI:29101"/>
        <dbReference type="ChEBI" id="CHEBI:33384"/>
        <dbReference type="ChEBI" id="CHEBI:58359"/>
    </reaction>
</comment>
<keyword evidence="10" id="KW-0029">Amino-acid transport</keyword>
<organism evidence="33 34">
    <name type="scientific">Electrophorus electricus</name>
    <name type="common">Electric eel</name>
    <name type="synonym">Gymnotus electricus</name>
    <dbReference type="NCBI Taxonomy" id="8005"/>
    <lineage>
        <taxon>Eukaryota</taxon>
        <taxon>Metazoa</taxon>
        <taxon>Chordata</taxon>
        <taxon>Craniata</taxon>
        <taxon>Vertebrata</taxon>
        <taxon>Euteleostomi</taxon>
        <taxon>Actinopterygii</taxon>
        <taxon>Neopterygii</taxon>
        <taxon>Teleostei</taxon>
        <taxon>Ostariophysi</taxon>
        <taxon>Gymnotiformes</taxon>
        <taxon>Gymnotoidei</taxon>
        <taxon>Gymnotidae</taxon>
        <taxon>Electrophorus</taxon>
    </lineage>
</organism>
<evidence type="ECO:0000256" key="19">
    <source>
        <dbReference type="ARBA" id="ARBA00035896"/>
    </source>
</evidence>
<feature type="transmembrane region" description="Helical" evidence="31">
    <location>
        <begin position="275"/>
        <end position="301"/>
    </location>
</feature>
<evidence type="ECO:0000256" key="29">
    <source>
        <dbReference type="ARBA" id="ARBA00048392"/>
    </source>
</evidence>
<keyword evidence="34" id="KW-1185">Reference proteome</keyword>
<evidence type="ECO:0000256" key="32">
    <source>
        <dbReference type="SAM" id="MobiDB-lite"/>
    </source>
</evidence>
<dbReference type="GO" id="GO:0140009">
    <property type="term" value="P:L-aspartate import across plasma membrane"/>
    <property type="evidence" value="ECO:0007669"/>
    <property type="project" value="TreeGrafter"/>
</dbReference>
<feature type="compositionally biased region" description="Basic and acidic residues" evidence="32">
    <location>
        <begin position="469"/>
        <end position="483"/>
    </location>
</feature>
<dbReference type="GO" id="GO:0015175">
    <property type="term" value="F:neutral L-amino acid transmembrane transporter activity"/>
    <property type="evidence" value="ECO:0007669"/>
    <property type="project" value="TreeGrafter"/>
</dbReference>
<feature type="region of interest" description="Disordered" evidence="32">
    <location>
        <begin position="469"/>
        <end position="504"/>
    </location>
</feature>
<evidence type="ECO:0000256" key="26">
    <source>
        <dbReference type="ARBA" id="ARBA00047397"/>
    </source>
</evidence>
<evidence type="ECO:0000313" key="34">
    <source>
        <dbReference type="Proteomes" id="UP000314983"/>
    </source>
</evidence>
<comment type="catalytic activity">
    <reaction evidence="17">
        <text>nitrate(in) = nitrate(out)</text>
        <dbReference type="Rhea" id="RHEA:34923"/>
        <dbReference type="ChEBI" id="CHEBI:17632"/>
    </reaction>
</comment>
<dbReference type="Pfam" id="PF00375">
    <property type="entry name" value="SDF"/>
    <property type="match status" value="1"/>
</dbReference>
<reference evidence="34" key="2">
    <citation type="journal article" date="2017" name="Sci. Adv.">
        <title>A tail of two voltages: Proteomic comparison of the three electric organs of the electric eel.</title>
        <authorList>
            <person name="Traeger L.L."/>
            <person name="Sabat G."/>
            <person name="Barrett-Wilt G.A."/>
            <person name="Wells G.B."/>
            <person name="Sussman M.R."/>
        </authorList>
    </citation>
    <scope>NUCLEOTIDE SEQUENCE [LARGE SCALE GENOMIC DNA]</scope>
</reference>
<keyword evidence="12" id="KW-0007">Acetylation</keyword>
<evidence type="ECO:0000256" key="1">
    <source>
        <dbReference type="ARBA" id="ARBA00004223"/>
    </source>
</evidence>
<dbReference type="PANTHER" id="PTHR11958">
    <property type="entry name" value="SODIUM/DICARBOXYLATE SYMPORTER-RELATED"/>
    <property type="match status" value="1"/>
</dbReference>
<reference evidence="34" key="1">
    <citation type="journal article" date="2014" name="Science">
        <title>Nonhuman genetics. Genomic basis for the convergent evolution of electric organs.</title>
        <authorList>
            <person name="Gallant J.R."/>
            <person name="Traeger L.L."/>
            <person name="Volkening J.D."/>
            <person name="Moffett H."/>
            <person name="Chen P.H."/>
            <person name="Novina C.D."/>
            <person name="Phillips G.N.Jr."/>
            <person name="Anand R."/>
            <person name="Wells G.B."/>
            <person name="Pinch M."/>
            <person name="Guth R."/>
            <person name="Unguez G.A."/>
            <person name="Albert J.S."/>
            <person name="Zakon H.H."/>
            <person name="Samanta M.P."/>
            <person name="Sussman M.R."/>
        </authorList>
    </citation>
    <scope>NUCLEOTIDE SEQUENCE [LARGE SCALE GENOMIC DNA]</scope>
</reference>